<keyword evidence="6" id="KW-0597">Phosphoprotein</keyword>
<evidence type="ECO:0000259" key="11">
    <source>
        <dbReference type="PROSITE" id="PS50002"/>
    </source>
</evidence>
<dbReference type="InterPro" id="IPR037362">
    <property type="entry name" value="CAS_fam"/>
</dbReference>
<evidence type="ECO:0000313" key="13">
    <source>
        <dbReference type="Proteomes" id="UP000009022"/>
    </source>
</evidence>
<organism evidence="12 13">
    <name type="scientific">Trichoplax adhaerens</name>
    <name type="common">Trichoplax reptans</name>
    <dbReference type="NCBI Taxonomy" id="10228"/>
    <lineage>
        <taxon>Eukaryota</taxon>
        <taxon>Metazoa</taxon>
        <taxon>Placozoa</taxon>
        <taxon>Uniplacotomia</taxon>
        <taxon>Trichoplacea</taxon>
        <taxon>Trichoplacidae</taxon>
        <taxon>Trichoplax</taxon>
    </lineage>
</organism>
<dbReference type="STRING" id="10228.B3RIR6"/>
<proteinExistence type="inferred from homology"/>
<dbReference type="FunCoup" id="B3RIR6">
    <property type="interactions" value="919"/>
</dbReference>
<dbReference type="PANTHER" id="PTHR10654">
    <property type="entry name" value="CAS SCAFFOLDING PROTEIN"/>
    <property type="match status" value="1"/>
</dbReference>
<evidence type="ECO:0000313" key="12">
    <source>
        <dbReference type="EMBL" id="EDV29027.1"/>
    </source>
</evidence>
<evidence type="ECO:0000256" key="4">
    <source>
        <dbReference type="ARBA" id="ARBA00022443"/>
    </source>
</evidence>
<evidence type="ECO:0000256" key="10">
    <source>
        <dbReference type="SAM" id="MobiDB-lite"/>
    </source>
</evidence>
<sequence length="825" mass="93275">MATISSTWSVLHMFFVNTASNLRAIALYDNVAESPDELEFTKGDTVEVIERNLPKLDGWWLCQRRGRTGIAPANRLQLVTNRVINRKISSSAESKLGITRSTTKNSTMAEKTGADRKHSVLDGDHQQHTRLNASFHSANDYDYISDDYNKSANKDNQKMKSIDLPDYDVPVSNANSYYRKDSKNGSSNTVNSNCAQSRDFADYDEIEERIDYDIPESVKDIKQPDYDVPTLADHREDHKSVEVSEQPSYDIPVSYSEDARKGIATGLYHNKNDVGHSEFQYGYSDMDNNQDYDIPEARCGSQLHEINIKTMDKSINQPDYDTPDSHESVLVTDSKDCKSDEVGNAQIFHQKDYDISSRDSLNQCSQAPKEENKVFQSKSALAVAAGPSSKFRNEQQSELPVDTMMTFKAENYKYSAIYARSEDFSTKISKWKQRSSSFKGIDLNILVGLTYIDHLQREIFDCSKNLTGHKKLGWHTVSSLKSTMRSIRIHLKKLYMYIVDFVDVGKRSLVNCYYSSDEGKEVARVLKEGLHQLVEIRNTISESYKELDSINWKIEYISSQYSGTLDRVMLVTSQMPKLCNDFFLLVLKNADIIFDKNISVGSENFVGIEDPKLDCDTYTDTILQKVISDTVSERTSAVKESESLGKPSYKVDPNLGQSSAKESITTFVEKNSPKHTESNIEENTSDKTTEDPELITMIFDQHASEFQQKFQSLGEEFKILVKCIREQEGVNVILEESKKIIVGAHSLIFVADFCNDRIPDCDVKQELQNRITKLVDAITTFASAAKKASENYPSKDSLQGIVRASKDLSAISKELVIYATSLKTK</sequence>
<dbReference type="Gene3D" id="1.20.120.230">
    <property type="entry name" value="Alpha-catenin/vinculin-like"/>
    <property type="match status" value="1"/>
</dbReference>
<dbReference type="OrthoDB" id="5983572at2759"/>
<dbReference type="InterPro" id="IPR038319">
    <property type="entry name" value="Serine_rich_sf"/>
</dbReference>
<dbReference type="Proteomes" id="UP000009022">
    <property type="component" value="Unassembled WGS sequence"/>
</dbReference>
<feature type="region of interest" description="Disordered" evidence="10">
    <location>
        <begin position="95"/>
        <end position="120"/>
    </location>
</feature>
<feature type="region of interest" description="Disordered" evidence="10">
    <location>
        <begin position="637"/>
        <end position="656"/>
    </location>
</feature>
<protein>
    <recommendedName>
        <fullName evidence="11">SH3 domain-containing protein</fullName>
    </recommendedName>
</protein>
<dbReference type="SUPFAM" id="SSF50044">
    <property type="entry name" value="SH3-domain"/>
    <property type="match status" value="1"/>
</dbReference>
<dbReference type="Gene3D" id="1.20.120.830">
    <property type="entry name" value="Serine-rich domain"/>
    <property type="match status" value="1"/>
</dbReference>
<dbReference type="RefSeq" id="XP_002108229.1">
    <property type="nucleotide sequence ID" value="XM_002108193.1"/>
</dbReference>
<dbReference type="Pfam" id="PF12026">
    <property type="entry name" value="CAS_C"/>
    <property type="match status" value="1"/>
</dbReference>
<dbReference type="EMBL" id="DS985241">
    <property type="protein sequence ID" value="EDV29027.1"/>
    <property type="molecule type" value="Genomic_DNA"/>
</dbReference>
<evidence type="ECO:0000256" key="8">
    <source>
        <dbReference type="ARBA" id="ARBA00022949"/>
    </source>
</evidence>
<dbReference type="Gene3D" id="2.30.30.40">
    <property type="entry name" value="SH3 Domains"/>
    <property type="match status" value="1"/>
</dbReference>
<dbReference type="OMA" id="VYEFPTK"/>
<keyword evidence="5" id="KW-0963">Cytoplasm</keyword>
<dbReference type="PhylomeDB" id="B3RIR6"/>
<dbReference type="AlphaFoldDB" id="B3RIR6"/>
<dbReference type="eggNOG" id="ENOG502QQHE">
    <property type="taxonomic scope" value="Eukaryota"/>
</dbReference>
<dbReference type="Pfam" id="PF14604">
    <property type="entry name" value="SH3_9"/>
    <property type="match status" value="1"/>
</dbReference>
<dbReference type="GO" id="GO:0005925">
    <property type="term" value="C:focal adhesion"/>
    <property type="evidence" value="ECO:0007669"/>
    <property type="project" value="UniProtKB-SubCell"/>
</dbReference>
<keyword evidence="13" id="KW-1185">Reference proteome</keyword>
<dbReference type="Pfam" id="PF08824">
    <property type="entry name" value="Serine_rich"/>
    <property type="match status" value="1"/>
</dbReference>
<comment type="subcellular location">
    <subcellularLocation>
        <location evidence="1">Cell junction</location>
        <location evidence="1">Focal adhesion</location>
    </subcellularLocation>
    <subcellularLocation>
        <location evidence="2">Cytoplasm</location>
    </subcellularLocation>
</comment>
<reference evidence="12 13" key="1">
    <citation type="journal article" date="2008" name="Nature">
        <title>The Trichoplax genome and the nature of placozoans.</title>
        <authorList>
            <person name="Srivastava M."/>
            <person name="Begovic E."/>
            <person name="Chapman J."/>
            <person name="Putnam N.H."/>
            <person name="Hellsten U."/>
            <person name="Kawashima T."/>
            <person name="Kuo A."/>
            <person name="Mitros T."/>
            <person name="Salamov A."/>
            <person name="Carpenter M.L."/>
            <person name="Signorovitch A.Y."/>
            <person name="Moreno M.A."/>
            <person name="Kamm K."/>
            <person name="Grimwood J."/>
            <person name="Schmutz J."/>
            <person name="Shapiro H."/>
            <person name="Grigoriev I.V."/>
            <person name="Buss L.W."/>
            <person name="Schierwater B."/>
            <person name="Dellaporta S.L."/>
            <person name="Rokhsar D.S."/>
        </authorList>
    </citation>
    <scope>NUCLEOTIDE SEQUENCE [LARGE SCALE GENOMIC DNA]</scope>
    <source>
        <strain evidence="12 13">Grell-BS-1999</strain>
    </source>
</reference>
<keyword evidence="7" id="KW-0130">Cell adhesion</keyword>
<dbReference type="FunFam" id="2.30.30.40:FF:000009">
    <property type="entry name" value="Breast cancer anti-estrogen resistance 1"/>
    <property type="match status" value="1"/>
</dbReference>
<dbReference type="InterPro" id="IPR014928">
    <property type="entry name" value="Serine_rich_dom"/>
</dbReference>
<evidence type="ECO:0000256" key="3">
    <source>
        <dbReference type="ARBA" id="ARBA00007848"/>
    </source>
</evidence>
<dbReference type="GO" id="GO:0007155">
    <property type="term" value="P:cell adhesion"/>
    <property type="evidence" value="ECO:0007669"/>
    <property type="project" value="UniProtKB-KW"/>
</dbReference>
<evidence type="ECO:0000256" key="7">
    <source>
        <dbReference type="ARBA" id="ARBA00022889"/>
    </source>
</evidence>
<dbReference type="HOGENOM" id="CLU_017000_1_0_1"/>
<dbReference type="GO" id="GO:0007169">
    <property type="term" value="P:cell surface receptor protein tyrosine kinase signaling pathway"/>
    <property type="evidence" value="ECO:0000318"/>
    <property type="project" value="GO_Central"/>
</dbReference>
<feature type="region of interest" description="Disordered" evidence="10">
    <location>
        <begin position="667"/>
        <end position="691"/>
    </location>
</feature>
<dbReference type="InParanoid" id="B3RIR6"/>
<name>B3RIR6_TRIAD</name>
<dbReference type="InterPro" id="IPR036028">
    <property type="entry name" value="SH3-like_dom_sf"/>
</dbReference>
<evidence type="ECO:0000256" key="1">
    <source>
        <dbReference type="ARBA" id="ARBA00004246"/>
    </source>
</evidence>
<feature type="domain" description="SH3" evidence="11">
    <location>
        <begin position="19"/>
        <end position="81"/>
    </location>
</feature>
<dbReference type="CTD" id="6750185"/>
<feature type="compositionally biased region" description="Polar residues" evidence="10">
    <location>
        <begin position="95"/>
        <end position="109"/>
    </location>
</feature>
<dbReference type="SMART" id="SM00326">
    <property type="entry name" value="SH3"/>
    <property type="match status" value="1"/>
</dbReference>
<accession>B3RIR6</accession>
<dbReference type="InterPro" id="IPR021901">
    <property type="entry name" value="CAS_C"/>
</dbReference>
<dbReference type="KEGG" id="tad:TRIADDRAFT_52500"/>
<dbReference type="CDD" id="cd11844">
    <property type="entry name" value="SH3_CAS"/>
    <property type="match status" value="1"/>
</dbReference>
<keyword evidence="8" id="KW-0965">Cell junction</keyword>
<comment type="similarity">
    <text evidence="3">Belongs to the CAS family.</text>
</comment>
<gene>
    <name evidence="12" type="ORF">TRIADDRAFT_52500</name>
</gene>
<evidence type="ECO:0000256" key="6">
    <source>
        <dbReference type="ARBA" id="ARBA00022553"/>
    </source>
</evidence>
<keyword evidence="4 9" id="KW-0728">SH3 domain</keyword>
<evidence type="ECO:0000256" key="5">
    <source>
        <dbReference type="ARBA" id="ARBA00022490"/>
    </source>
</evidence>
<evidence type="ECO:0000256" key="2">
    <source>
        <dbReference type="ARBA" id="ARBA00004496"/>
    </source>
</evidence>
<dbReference type="InterPro" id="IPR001452">
    <property type="entry name" value="SH3_domain"/>
</dbReference>
<dbReference type="GO" id="GO:0016477">
    <property type="term" value="P:cell migration"/>
    <property type="evidence" value="ECO:0000318"/>
    <property type="project" value="GO_Central"/>
</dbReference>
<dbReference type="PANTHER" id="PTHR10654:SF18">
    <property type="entry name" value="IP17195P"/>
    <property type="match status" value="1"/>
</dbReference>
<dbReference type="PROSITE" id="PS50002">
    <property type="entry name" value="SH3"/>
    <property type="match status" value="1"/>
</dbReference>
<feature type="compositionally biased region" description="Basic and acidic residues" evidence="10">
    <location>
        <begin position="671"/>
        <end position="690"/>
    </location>
</feature>
<dbReference type="GO" id="GO:0005737">
    <property type="term" value="C:cytoplasm"/>
    <property type="evidence" value="ECO:0000318"/>
    <property type="project" value="GO_Central"/>
</dbReference>
<evidence type="ECO:0000256" key="9">
    <source>
        <dbReference type="PROSITE-ProRule" id="PRU00192"/>
    </source>
</evidence>
<dbReference type="GeneID" id="6750185"/>